<dbReference type="EMBL" id="CAUJNA010001185">
    <property type="protein sequence ID" value="CAJ1385045.1"/>
    <property type="molecule type" value="Genomic_DNA"/>
</dbReference>
<proteinExistence type="predicted"/>
<sequence>MDFDEHDLEEGDGAFIEKALYGITAALALSKSTYRYWPIWFAIGAVPVAEAAGDEDRMPDRSYTLEILVTVTAILTVICWKTLEKLLKAWWTWRKESSEKKVWREKETNLAAAMIEINTLRDILNRKIKQCDRLENYMRNHDSAAPWRRMTNACPHVQNRMAFKRRCCKDCANCAVNFEETKIENMGLYRAYLQEHRQVRAERTFLQCVNPTH</sequence>
<evidence type="ECO:0000313" key="2">
    <source>
        <dbReference type="Proteomes" id="UP001178507"/>
    </source>
</evidence>
<name>A0AA36IE48_9DINO</name>
<evidence type="ECO:0000313" key="1">
    <source>
        <dbReference type="EMBL" id="CAJ1385045.1"/>
    </source>
</evidence>
<dbReference type="Proteomes" id="UP001178507">
    <property type="component" value="Unassembled WGS sequence"/>
</dbReference>
<gene>
    <name evidence="1" type="ORF">EVOR1521_LOCUS11737</name>
</gene>
<protein>
    <submittedName>
        <fullName evidence="1">Uncharacterized protein</fullName>
    </submittedName>
</protein>
<dbReference type="AlphaFoldDB" id="A0AA36IE48"/>
<accession>A0AA36IE48</accession>
<organism evidence="1 2">
    <name type="scientific">Effrenium voratum</name>
    <dbReference type="NCBI Taxonomy" id="2562239"/>
    <lineage>
        <taxon>Eukaryota</taxon>
        <taxon>Sar</taxon>
        <taxon>Alveolata</taxon>
        <taxon>Dinophyceae</taxon>
        <taxon>Suessiales</taxon>
        <taxon>Symbiodiniaceae</taxon>
        <taxon>Effrenium</taxon>
    </lineage>
</organism>
<reference evidence="1" key="1">
    <citation type="submission" date="2023-08" db="EMBL/GenBank/DDBJ databases">
        <authorList>
            <person name="Chen Y."/>
            <person name="Shah S."/>
            <person name="Dougan E. K."/>
            <person name="Thang M."/>
            <person name="Chan C."/>
        </authorList>
    </citation>
    <scope>NUCLEOTIDE SEQUENCE</scope>
</reference>
<keyword evidence="2" id="KW-1185">Reference proteome</keyword>
<comment type="caution">
    <text evidence="1">The sequence shown here is derived from an EMBL/GenBank/DDBJ whole genome shotgun (WGS) entry which is preliminary data.</text>
</comment>